<organism evidence="4 5">
    <name type="scientific">Streptantibioticus rubrisoli</name>
    <dbReference type="NCBI Taxonomy" id="1387313"/>
    <lineage>
        <taxon>Bacteria</taxon>
        <taxon>Bacillati</taxon>
        <taxon>Actinomycetota</taxon>
        <taxon>Actinomycetes</taxon>
        <taxon>Kitasatosporales</taxon>
        <taxon>Streptomycetaceae</taxon>
        <taxon>Streptantibioticus</taxon>
    </lineage>
</organism>
<dbReference type="SUPFAM" id="SSF63817">
    <property type="entry name" value="Sortase"/>
    <property type="match status" value="1"/>
</dbReference>
<sequence length="418" mass="44309">MTTLRPENTPGLPDGFEDTAEFEAAVDQLADPLTDPLPIAGSAPARWPRPSSATPGAMPYPTVAPQPQPQPAPQVTAQLPLVEPPGAPRRAERPTPRRAETTAPLPVVPPAEADPVPGGRAARRRAARSGHAAQPPSGEPELPPAPGGRAARRKAAKHGGRAPAAAPTPASAPRQPTSRLEARRAARAAKDSPGVIACRVLGEVFITIGALMLLFVAYQLWWTNVLAHEASNSAANSLQHQWNSKHSSNDDRNPGAFSPGQGFAIIYIPKLDVEAPIAEGTDKTKILDKGMVGHYSGAQATAMPWAKTGNFALAGHRNTHGEPFRYINKLVPGDKVVVETASTYYTYEVTSMLPQTSPANVGVIQPIPVGSGFTQPGRYITLTTCTPEFTSKYRLIVWGKMVDVRPRSEGKPDALLGG</sequence>
<evidence type="ECO:0000313" key="5">
    <source>
        <dbReference type="Proteomes" id="UP001206206"/>
    </source>
</evidence>
<comment type="caution">
    <text evidence="4">The sequence shown here is derived from an EMBL/GenBank/DDBJ whole genome shotgun (WGS) entry which is preliminary data.</text>
</comment>
<keyword evidence="3" id="KW-0812">Transmembrane</keyword>
<proteinExistence type="predicted"/>
<feature type="compositionally biased region" description="Pro residues" evidence="2">
    <location>
        <begin position="62"/>
        <end position="72"/>
    </location>
</feature>
<name>A0ABT1P9X3_9ACTN</name>
<dbReference type="InterPro" id="IPR042003">
    <property type="entry name" value="Sortase_E"/>
</dbReference>
<dbReference type="Pfam" id="PF04203">
    <property type="entry name" value="Sortase"/>
    <property type="match status" value="1"/>
</dbReference>
<dbReference type="Gene3D" id="2.40.260.10">
    <property type="entry name" value="Sortase"/>
    <property type="match status" value="1"/>
</dbReference>
<evidence type="ECO:0000256" key="1">
    <source>
        <dbReference type="ARBA" id="ARBA00022801"/>
    </source>
</evidence>
<evidence type="ECO:0000256" key="2">
    <source>
        <dbReference type="SAM" id="MobiDB-lite"/>
    </source>
</evidence>
<keyword evidence="5" id="KW-1185">Reference proteome</keyword>
<dbReference type="InterPro" id="IPR023365">
    <property type="entry name" value="Sortase_dom-sf"/>
</dbReference>
<keyword evidence="1" id="KW-0378">Hydrolase</keyword>
<feature type="compositionally biased region" description="Basic and acidic residues" evidence="2">
    <location>
        <begin position="89"/>
        <end position="100"/>
    </location>
</feature>
<feature type="transmembrane region" description="Helical" evidence="3">
    <location>
        <begin position="200"/>
        <end position="222"/>
    </location>
</feature>
<reference evidence="4 5" key="1">
    <citation type="submission" date="2022-06" db="EMBL/GenBank/DDBJ databases">
        <title>Draft genome sequence of type strain Streptomyces rubrisoli DSM 42083.</title>
        <authorList>
            <person name="Duangmal K."/>
            <person name="Klaysubun C."/>
        </authorList>
    </citation>
    <scope>NUCLEOTIDE SEQUENCE [LARGE SCALE GENOMIC DNA]</scope>
    <source>
        <strain evidence="4 5">DSM 42083</strain>
    </source>
</reference>
<dbReference type="Proteomes" id="UP001206206">
    <property type="component" value="Unassembled WGS sequence"/>
</dbReference>
<dbReference type="InterPro" id="IPR005754">
    <property type="entry name" value="Sortase"/>
</dbReference>
<evidence type="ECO:0000256" key="3">
    <source>
        <dbReference type="SAM" id="Phobius"/>
    </source>
</evidence>
<dbReference type="CDD" id="cd05830">
    <property type="entry name" value="Sortase_E"/>
    <property type="match status" value="1"/>
</dbReference>
<dbReference type="NCBIfam" id="NF033747">
    <property type="entry name" value="class_E_sortase"/>
    <property type="match status" value="1"/>
</dbReference>
<feature type="region of interest" description="Disordered" evidence="2">
    <location>
        <begin position="28"/>
        <end position="188"/>
    </location>
</feature>
<feature type="compositionally biased region" description="Low complexity" evidence="2">
    <location>
        <begin position="161"/>
        <end position="178"/>
    </location>
</feature>
<gene>
    <name evidence="4" type="ORF">NON19_09045</name>
</gene>
<evidence type="ECO:0000313" key="4">
    <source>
        <dbReference type="EMBL" id="MCQ4042177.1"/>
    </source>
</evidence>
<keyword evidence="3" id="KW-1133">Transmembrane helix</keyword>
<dbReference type="InterPro" id="IPR053465">
    <property type="entry name" value="Sortase_Class_E"/>
</dbReference>
<feature type="compositionally biased region" description="Basic residues" evidence="2">
    <location>
        <begin position="150"/>
        <end position="160"/>
    </location>
</feature>
<dbReference type="RefSeq" id="WP_255926166.1">
    <property type="nucleotide sequence ID" value="NZ_JANFNH010000005.1"/>
</dbReference>
<dbReference type="EMBL" id="JANFNH010000005">
    <property type="protein sequence ID" value="MCQ4042177.1"/>
    <property type="molecule type" value="Genomic_DNA"/>
</dbReference>
<dbReference type="NCBIfam" id="TIGR01076">
    <property type="entry name" value="sortase_fam"/>
    <property type="match status" value="1"/>
</dbReference>
<feature type="compositionally biased region" description="Low complexity" evidence="2">
    <location>
        <begin position="101"/>
        <end position="120"/>
    </location>
</feature>
<feature type="compositionally biased region" description="Pro residues" evidence="2">
    <location>
        <begin position="137"/>
        <end position="146"/>
    </location>
</feature>
<protein>
    <submittedName>
        <fullName evidence="4">Class E sortase</fullName>
    </submittedName>
</protein>
<accession>A0ABT1P9X3</accession>
<keyword evidence="3" id="KW-0472">Membrane</keyword>